<reference evidence="1 2" key="1">
    <citation type="submission" date="2020-08" db="EMBL/GenBank/DDBJ databases">
        <title>Genomic Encyclopedia of Type Strains, Phase III (KMG-III): the genomes of soil and plant-associated and newly described type strains.</title>
        <authorList>
            <person name="Whitman W."/>
        </authorList>
    </citation>
    <scope>NUCLEOTIDE SEQUENCE [LARGE SCALE GENOMIC DNA]</scope>
    <source>
        <strain evidence="1 2">CECT 8075</strain>
    </source>
</reference>
<sequence length="33" mass="3677">MILVDIDGAEQTSGELVGVDRYAFSEITDFRND</sequence>
<organism evidence="1 2">
    <name type="scientific">Aporhodopirellula rubra</name>
    <dbReference type="NCBI Taxonomy" id="980271"/>
    <lineage>
        <taxon>Bacteria</taxon>
        <taxon>Pseudomonadati</taxon>
        <taxon>Planctomycetota</taxon>
        <taxon>Planctomycetia</taxon>
        <taxon>Pirellulales</taxon>
        <taxon>Pirellulaceae</taxon>
        <taxon>Aporhodopirellula</taxon>
    </lineage>
</organism>
<protein>
    <submittedName>
        <fullName evidence="1">Uncharacterized protein</fullName>
    </submittedName>
</protein>
<accession>A0A7W5E342</accession>
<dbReference type="AlphaFoldDB" id="A0A7W5E342"/>
<evidence type="ECO:0000313" key="2">
    <source>
        <dbReference type="Proteomes" id="UP000536179"/>
    </source>
</evidence>
<comment type="caution">
    <text evidence="1">The sequence shown here is derived from an EMBL/GenBank/DDBJ whole genome shotgun (WGS) entry which is preliminary data.</text>
</comment>
<name>A0A7W5E342_9BACT</name>
<keyword evidence="2" id="KW-1185">Reference proteome</keyword>
<gene>
    <name evidence="1" type="ORF">FHS27_004271</name>
</gene>
<evidence type="ECO:0000313" key="1">
    <source>
        <dbReference type="EMBL" id="MBB3208442.1"/>
    </source>
</evidence>
<dbReference type="EMBL" id="JACHXU010000016">
    <property type="protein sequence ID" value="MBB3208442.1"/>
    <property type="molecule type" value="Genomic_DNA"/>
</dbReference>
<proteinExistence type="predicted"/>
<dbReference type="Proteomes" id="UP000536179">
    <property type="component" value="Unassembled WGS sequence"/>
</dbReference>